<evidence type="ECO:0000313" key="12">
    <source>
        <dbReference type="EMBL" id="MFC6882687.1"/>
    </source>
</evidence>
<dbReference type="SUPFAM" id="SSF52540">
    <property type="entry name" value="P-loop containing nucleoside triphosphate hydrolases"/>
    <property type="match status" value="1"/>
</dbReference>
<keyword evidence="3" id="KW-1003">Cell membrane</keyword>
<evidence type="ECO:0000256" key="4">
    <source>
        <dbReference type="ARBA" id="ARBA00022741"/>
    </source>
</evidence>
<dbReference type="Gene3D" id="3.40.50.300">
    <property type="entry name" value="P-loop containing nucleotide triphosphate hydrolases"/>
    <property type="match status" value="1"/>
</dbReference>
<reference evidence="13" key="1">
    <citation type="journal article" date="2019" name="Int. J. Syst. Evol. Microbiol.">
        <title>The Global Catalogue of Microorganisms (GCM) 10K type strain sequencing project: providing services to taxonomists for standard genome sequencing and annotation.</title>
        <authorList>
            <consortium name="The Broad Institute Genomics Platform"/>
            <consortium name="The Broad Institute Genome Sequencing Center for Infectious Disease"/>
            <person name="Wu L."/>
            <person name="Ma J."/>
        </authorList>
    </citation>
    <scope>NUCLEOTIDE SEQUENCE [LARGE SCALE GENOMIC DNA]</scope>
    <source>
        <strain evidence="13">JCM 3369</strain>
    </source>
</reference>
<evidence type="ECO:0000256" key="1">
    <source>
        <dbReference type="ARBA" id="ARBA00004413"/>
    </source>
</evidence>
<dbReference type="Proteomes" id="UP001596380">
    <property type="component" value="Unassembled WGS sequence"/>
</dbReference>
<dbReference type="InterPro" id="IPR003439">
    <property type="entry name" value="ABC_transporter-like_ATP-bd"/>
</dbReference>
<evidence type="ECO:0000256" key="8">
    <source>
        <dbReference type="ARBA" id="ARBA00023251"/>
    </source>
</evidence>
<evidence type="ECO:0000256" key="9">
    <source>
        <dbReference type="ARBA" id="ARBA00049985"/>
    </source>
</evidence>
<gene>
    <name evidence="12" type="ORF">ACFQKB_23225</name>
</gene>
<dbReference type="PANTHER" id="PTHR42711">
    <property type="entry name" value="ABC TRANSPORTER ATP-BINDING PROTEIN"/>
    <property type="match status" value="1"/>
</dbReference>
<evidence type="ECO:0000256" key="3">
    <source>
        <dbReference type="ARBA" id="ARBA00022475"/>
    </source>
</evidence>
<dbReference type="Pfam" id="PF00005">
    <property type="entry name" value="ABC_tran"/>
    <property type="match status" value="1"/>
</dbReference>
<dbReference type="NCBIfam" id="TIGR01188">
    <property type="entry name" value="drrA"/>
    <property type="match status" value="1"/>
</dbReference>
<evidence type="ECO:0000256" key="2">
    <source>
        <dbReference type="ARBA" id="ARBA00022448"/>
    </source>
</evidence>
<comment type="caution">
    <text evidence="12">The sequence shown here is derived from an EMBL/GenBank/DDBJ whole genome shotgun (WGS) entry which is preliminary data.</text>
</comment>
<protein>
    <submittedName>
        <fullName evidence="12">ATP-binding cassette domain-containing protein</fullName>
    </submittedName>
</protein>
<feature type="domain" description="ABC transporter" evidence="11">
    <location>
        <begin position="8"/>
        <end position="238"/>
    </location>
</feature>
<dbReference type="GO" id="GO:0005524">
    <property type="term" value="F:ATP binding"/>
    <property type="evidence" value="ECO:0007669"/>
    <property type="project" value="UniProtKB-KW"/>
</dbReference>
<dbReference type="InterPro" id="IPR025302">
    <property type="entry name" value="DrrA1/2-like_C"/>
</dbReference>
<organism evidence="12 13">
    <name type="scientific">Actinomadura yumaensis</name>
    <dbReference type="NCBI Taxonomy" id="111807"/>
    <lineage>
        <taxon>Bacteria</taxon>
        <taxon>Bacillati</taxon>
        <taxon>Actinomycetota</taxon>
        <taxon>Actinomycetes</taxon>
        <taxon>Streptosporangiales</taxon>
        <taxon>Thermomonosporaceae</taxon>
        <taxon>Actinomadura</taxon>
    </lineage>
</organism>
<dbReference type="InterPro" id="IPR027417">
    <property type="entry name" value="P-loop_NTPase"/>
</dbReference>
<dbReference type="EMBL" id="JBHSXS010000014">
    <property type="protein sequence ID" value="MFC6882687.1"/>
    <property type="molecule type" value="Genomic_DNA"/>
</dbReference>
<dbReference type="InterPro" id="IPR003593">
    <property type="entry name" value="AAA+_ATPase"/>
</dbReference>
<sequence length="332" mass="35463">MHSSTTAIETDGLVKVFGDVRAVDGIDLTVPAGIVHGFLGPNGAGKTTTVRMLATLLRPDAGSARVFGHDVGRERAEVRRRIALTGQSASVDEHLTGLENLVMVGRLLGRPWKDARARAAELLAAFELDEAANRLVKGYSGGMRRRLDIAAGIVVSPDLLFLDEPTAGLDPRSRSEVWNVVRALVAAGTTVLLTTQYLDEADRLADRVTVIDRGRVIAEGTPGELKASVGNGALTVRVLDPARREEAGRLIERELRVPVRLEPDPVALSAQVSDLDRIARALAELSRAGLAVTDFALSRPSLDEVFLALTGRRPEPDAAPDAMPGTNEEDVA</sequence>
<keyword evidence="7" id="KW-0472">Membrane</keyword>
<keyword evidence="5 12" id="KW-0067">ATP-binding</keyword>
<comment type="subcellular location">
    <subcellularLocation>
        <location evidence="1">Cell membrane</location>
        <topology evidence="1">Peripheral membrane protein</topology>
        <orientation evidence="1">Cytoplasmic side</orientation>
    </subcellularLocation>
</comment>
<dbReference type="InterPro" id="IPR005894">
    <property type="entry name" value="DrrA"/>
</dbReference>
<dbReference type="PROSITE" id="PS00211">
    <property type="entry name" value="ABC_TRANSPORTER_1"/>
    <property type="match status" value="1"/>
</dbReference>
<evidence type="ECO:0000256" key="6">
    <source>
        <dbReference type="ARBA" id="ARBA00022967"/>
    </source>
</evidence>
<evidence type="ECO:0000259" key="11">
    <source>
        <dbReference type="PROSITE" id="PS50893"/>
    </source>
</evidence>
<accession>A0ABW2CME2</accession>
<comment type="similarity">
    <text evidence="9">Belongs to the ABC transporter superfamily. Drug exporter-1 (DrugE1) (TC 3.A.1.105) family.</text>
</comment>
<dbReference type="PROSITE" id="PS50893">
    <property type="entry name" value="ABC_TRANSPORTER_2"/>
    <property type="match status" value="1"/>
</dbReference>
<evidence type="ECO:0000256" key="10">
    <source>
        <dbReference type="SAM" id="MobiDB-lite"/>
    </source>
</evidence>
<dbReference type="SMART" id="SM00382">
    <property type="entry name" value="AAA"/>
    <property type="match status" value="1"/>
</dbReference>
<keyword evidence="8" id="KW-0046">Antibiotic resistance</keyword>
<proteinExistence type="inferred from homology"/>
<evidence type="ECO:0000256" key="5">
    <source>
        <dbReference type="ARBA" id="ARBA00022840"/>
    </source>
</evidence>
<keyword evidence="6" id="KW-1278">Translocase</keyword>
<keyword evidence="2" id="KW-0813">Transport</keyword>
<dbReference type="Pfam" id="PF13732">
    <property type="entry name" value="DrrA1-3_C"/>
    <property type="match status" value="1"/>
</dbReference>
<keyword evidence="13" id="KW-1185">Reference proteome</keyword>
<dbReference type="InterPro" id="IPR017871">
    <property type="entry name" value="ABC_transporter-like_CS"/>
</dbReference>
<feature type="region of interest" description="Disordered" evidence="10">
    <location>
        <begin position="312"/>
        <end position="332"/>
    </location>
</feature>
<evidence type="ECO:0000256" key="7">
    <source>
        <dbReference type="ARBA" id="ARBA00023136"/>
    </source>
</evidence>
<dbReference type="PANTHER" id="PTHR42711:SF19">
    <property type="entry name" value="DOXORUBICIN RESISTANCE ATP-BINDING PROTEIN DRRA"/>
    <property type="match status" value="1"/>
</dbReference>
<dbReference type="RefSeq" id="WP_160822320.1">
    <property type="nucleotide sequence ID" value="NZ_JBHSXS010000014.1"/>
</dbReference>
<name>A0ABW2CME2_9ACTN</name>
<keyword evidence="4" id="KW-0547">Nucleotide-binding</keyword>
<evidence type="ECO:0000313" key="13">
    <source>
        <dbReference type="Proteomes" id="UP001596380"/>
    </source>
</evidence>
<dbReference type="InterPro" id="IPR050763">
    <property type="entry name" value="ABC_transporter_ATP-binding"/>
</dbReference>